<proteinExistence type="predicted"/>
<dbReference type="AlphaFoldDB" id="A0A2H9ZZJ5"/>
<keyword evidence="3" id="KW-1185">Reference proteome</keyword>
<gene>
    <name evidence="2" type="ORF">AXF42_Ash021448</name>
</gene>
<reference evidence="2 3" key="1">
    <citation type="journal article" date="2017" name="Nature">
        <title>The Apostasia genome and the evolution of orchids.</title>
        <authorList>
            <person name="Zhang G.Q."/>
            <person name="Liu K.W."/>
            <person name="Li Z."/>
            <person name="Lohaus R."/>
            <person name="Hsiao Y.Y."/>
            <person name="Niu S.C."/>
            <person name="Wang J.Y."/>
            <person name="Lin Y.C."/>
            <person name="Xu Q."/>
            <person name="Chen L.J."/>
            <person name="Yoshida K."/>
            <person name="Fujiwara S."/>
            <person name="Wang Z.W."/>
            <person name="Zhang Y.Q."/>
            <person name="Mitsuda N."/>
            <person name="Wang M."/>
            <person name="Liu G.H."/>
            <person name="Pecoraro L."/>
            <person name="Huang H.X."/>
            <person name="Xiao X.J."/>
            <person name="Lin M."/>
            <person name="Wu X.Y."/>
            <person name="Wu W.L."/>
            <person name="Chen Y.Y."/>
            <person name="Chang S.B."/>
            <person name="Sakamoto S."/>
            <person name="Ohme-Takagi M."/>
            <person name="Yagi M."/>
            <person name="Zeng S.J."/>
            <person name="Shen C.Y."/>
            <person name="Yeh C.M."/>
            <person name="Luo Y.B."/>
            <person name="Tsai W.C."/>
            <person name="Van de Peer Y."/>
            <person name="Liu Z.J."/>
        </authorList>
    </citation>
    <scope>NUCLEOTIDE SEQUENCE [LARGE SCALE GENOMIC DNA]</scope>
    <source>
        <strain evidence="3">cv. Shenzhen</strain>
        <tissue evidence="2">Stem</tissue>
    </source>
</reference>
<evidence type="ECO:0000313" key="3">
    <source>
        <dbReference type="Proteomes" id="UP000236161"/>
    </source>
</evidence>
<dbReference type="Proteomes" id="UP000236161">
    <property type="component" value="Unassembled WGS sequence"/>
</dbReference>
<evidence type="ECO:0000256" key="1">
    <source>
        <dbReference type="SAM" id="MobiDB-lite"/>
    </source>
</evidence>
<name>A0A2H9ZZJ5_9ASPA</name>
<accession>A0A2H9ZZJ5</accession>
<feature type="region of interest" description="Disordered" evidence="1">
    <location>
        <begin position="39"/>
        <end position="84"/>
    </location>
</feature>
<dbReference type="EMBL" id="KZ452224">
    <property type="protein sequence ID" value="PKA48725.1"/>
    <property type="molecule type" value="Genomic_DNA"/>
</dbReference>
<protein>
    <submittedName>
        <fullName evidence="2">Uncharacterized protein</fullName>
    </submittedName>
</protein>
<sequence length="84" mass="9485">MMLAFSSWFRRSKRRRRRRCCCKPSSPRKKALVGGLFSPGEAGAVKEGPKTASFGDFLTMGQRKGRIRRREWPGEQSPTGRALA</sequence>
<evidence type="ECO:0000313" key="2">
    <source>
        <dbReference type="EMBL" id="PKA48725.1"/>
    </source>
</evidence>
<organism evidence="2 3">
    <name type="scientific">Apostasia shenzhenica</name>
    <dbReference type="NCBI Taxonomy" id="1088818"/>
    <lineage>
        <taxon>Eukaryota</taxon>
        <taxon>Viridiplantae</taxon>
        <taxon>Streptophyta</taxon>
        <taxon>Embryophyta</taxon>
        <taxon>Tracheophyta</taxon>
        <taxon>Spermatophyta</taxon>
        <taxon>Magnoliopsida</taxon>
        <taxon>Liliopsida</taxon>
        <taxon>Asparagales</taxon>
        <taxon>Orchidaceae</taxon>
        <taxon>Apostasioideae</taxon>
        <taxon>Apostasia</taxon>
    </lineage>
</organism>